<sequence>MARPVRWGVESGLAGWAAGPGTAGRECQPGPASGGDRWPLGTSVSRREERPRPRAVRRSGAARPPEVALPLRAGRALRTGRALQAGPALRAGQPVAAGPALPAGQPQAAGPALRAGQPQAAGPALPAGQPQAAGPALPAGQPQAAGPALPAGQPVAAGPALPAARALQAGRLARSGRPPGSVRVLPTARGKRPERLWGEVPRPHRSRATAVGASDRQRTPRQTPSHSETRARRRSARWVRRPPGGDRTRPEHRGSRLSRRSRLPVSHDQRRPAKIHFGPLGRWHRSRCGPGADSPRQPEISGGASVYPGRWRPICPLATDRACRSCVIPCRHSTRCSLPVRRGSCPDHRLRSAARRPAR</sequence>
<feature type="compositionally biased region" description="Low complexity" evidence="1">
    <location>
        <begin position="58"/>
        <end position="74"/>
    </location>
</feature>
<feature type="region of interest" description="Disordered" evidence="1">
    <location>
        <begin position="171"/>
        <end position="305"/>
    </location>
</feature>
<dbReference type="AlphaFoldDB" id="A0A4Q7ZHT1"/>
<feature type="compositionally biased region" description="Basic residues" evidence="1">
    <location>
        <begin position="231"/>
        <end position="240"/>
    </location>
</feature>
<dbReference type="EMBL" id="SHKY01000001">
    <property type="protein sequence ID" value="RZU49649.1"/>
    <property type="molecule type" value="Genomic_DNA"/>
</dbReference>
<accession>A0A4Q7ZHT1</accession>
<dbReference type="Proteomes" id="UP000292564">
    <property type="component" value="Unassembled WGS sequence"/>
</dbReference>
<feature type="region of interest" description="Disordered" evidence="1">
    <location>
        <begin position="94"/>
        <end position="153"/>
    </location>
</feature>
<organism evidence="2 3">
    <name type="scientific">Krasilnikovia cinnamomea</name>
    <dbReference type="NCBI Taxonomy" id="349313"/>
    <lineage>
        <taxon>Bacteria</taxon>
        <taxon>Bacillati</taxon>
        <taxon>Actinomycetota</taxon>
        <taxon>Actinomycetes</taxon>
        <taxon>Micromonosporales</taxon>
        <taxon>Micromonosporaceae</taxon>
        <taxon>Krasilnikovia</taxon>
    </lineage>
</organism>
<protein>
    <submittedName>
        <fullName evidence="2">Uncharacterized protein</fullName>
    </submittedName>
</protein>
<proteinExistence type="predicted"/>
<evidence type="ECO:0000256" key="1">
    <source>
        <dbReference type="SAM" id="MobiDB-lite"/>
    </source>
</evidence>
<name>A0A4Q7ZHT1_9ACTN</name>
<reference evidence="2 3" key="1">
    <citation type="submission" date="2019-02" db="EMBL/GenBank/DDBJ databases">
        <title>Sequencing the genomes of 1000 actinobacteria strains.</title>
        <authorList>
            <person name="Klenk H.-P."/>
        </authorList>
    </citation>
    <scope>NUCLEOTIDE SEQUENCE [LARGE SCALE GENOMIC DNA]</scope>
    <source>
        <strain evidence="2 3">DSM 45162</strain>
    </source>
</reference>
<evidence type="ECO:0000313" key="3">
    <source>
        <dbReference type="Proteomes" id="UP000292564"/>
    </source>
</evidence>
<keyword evidence="3" id="KW-1185">Reference proteome</keyword>
<feature type="region of interest" description="Disordered" evidence="1">
    <location>
        <begin position="13"/>
        <end position="74"/>
    </location>
</feature>
<feature type="compositionally biased region" description="Basic and acidic residues" evidence="1">
    <location>
        <begin position="243"/>
        <end position="254"/>
    </location>
</feature>
<comment type="caution">
    <text evidence="2">The sequence shown here is derived from an EMBL/GenBank/DDBJ whole genome shotgun (WGS) entry which is preliminary data.</text>
</comment>
<gene>
    <name evidence="2" type="ORF">EV385_1402</name>
</gene>
<evidence type="ECO:0000313" key="2">
    <source>
        <dbReference type="EMBL" id="RZU49649.1"/>
    </source>
</evidence>